<accession>A0A9P1G5R3</accession>
<sequence length="1068" mass="119532">MLSLRLDPELDMSSAEYVYQVNLLWFDDGSLKGLACFMNLIGLVILDQQGSFGPDDFSHPRAKILIESMLQIATIYKSQSGTGTFLDSQLTRVVKQNQDAAAQPLSSFGWACLLNQMGAAGTDDGMSFDEALALYNAHPLVQQAGDDSTGSGTVKLDNKKTTAIRNWMERCSPESLALVESTQHDVPFSAGPFGEPLSQIPWLFLGSTSPTQLTASATSGLAPLDGEQTVTVDWELPLTEWGQFLLFSRIISDFSAATALVEVKSKKRYRAKEADLMQIRNLIALWTQIRGLCQAGKMDIQEFEKKLVKGNHVDEEVQDVLLQRPRAFALSMMPSQKQHMQQVAETREQAMLGEVEQQRLEVRHAKFDFLKKALKRDQLQLTRIQAAPAKLSALQSRTEAVWREEQAALGERAVHNWCNKFLRVVEVEKADFATGPMIEYLNFLAKLHNVPVDQVHIVCFCDFNHPQASAKARVADLARLFQSCCEMSPTTSVGICDFPEVPKASSKRGLADEENDIQVTFWAQKLNIDTRFILAYDLPPAGEALTKRRRFSMGRLVADGATIEENIWINASELSIAGRPLTNERVVLPRQRDLVLPESTDASADLRTAERQRPSPEQLRAQKGRKRLQTMLASLMNVSEYQFGSRPVCVVNFTPYVEDLGLCVACPDWVKVLDLKTSPPSASGFDYRNKLHYIGIHWMDKADFGRMRVVREVLESWMDGKLKISGFDFQSVPPTVPQEQISLIPGADIAMGSFDRLAMEVLVREGASIVLKPDEIRYWRSINDEFLEEFEQLLKHHNEQYSQCLSSVLSSAGGTMSAENPVQDQDGGAGQGNNNPAPEVFESLEKLKETDPIEESVPSEVSHVTMIRSKSGSLYLMLEADPANSGAREKILPRKMQLGGYGSGTYSKAEDATPGVDFKMDRGDATVCQFDESSLKPESTNIEAWSLYKMVTQVEKFKRLAKVNVSFMKLTRKQDEASLDGFQVEMTAKMKYQPITAQRDLQKPATCKNFFKWFTGEKAKAIDESPYIMTAFRFRYEGVGTNLKVQKPYMLTKVGIKLELQKPVKARL</sequence>
<gene>
    <name evidence="2" type="ORF">C1SCF055_LOCUS27090</name>
</gene>
<dbReference type="EMBL" id="CAMXCT010002874">
    <property type="protein sequence ID" value="CAI4001013.1"/>
    <property type="molecule type" value="Genomic_DNA"/>
</dbReference>
<evidence type="ECO:0000313" key="3">
    <source>
        <dbReference type="EMBL" id="CAL4788325.1"/>
    </source>
</evidence>
<evidence type="ECO:0000256" key="1">
    <source>
        <dbReference type="SAM" id="MobiDB-lite"/>
    </source>
</evidence>
<dbReference type="AlphaFoldDB" id="A0A9P1G5R3"/>
<reference evidence="2" key="1">
    <citation type="submission" date="2022-10" db="EMBL/GenBank/DDBJ databases">
        <authorList>
            <person name="Chen Y."/>
            <person name="Dougan E. K."/>
            <person name="Chan C."/>
            <person name="Rhodes N."/>
            <person name="Thang M."/>
        </authorList>
    </citation>
    <scope>NUCLEOTIDE SEQUENCE</scope>
</reference>
<keyword evidence="4" id="KW-1185">Reference proteome</keyword>
<feature type="region of interest" description="Disordered" evidence="1">
    <location>
        <begin position="812"/>
        <end position="838"/>
    </location>
</feature>
<proteinExistence type="predicted"/>
<dbReference type="EMBL" id="CAMXCT030002874">
    <property type="protein sequence ID" value="CAL4788325.1"/>
    <property type="molecule type" value="Genomic_DNA"/>
</dbReference>
<feature type="compositionally biased region" description="Polar residues" evidence="1">
    <location>
        <begin position="812"/>
        <end position="822"/>
    </location>
</feature>
<evidence type="ECO:0000313" key="4">
    <source>
        <dbReference type="Proteomes" id="UP001152797"/>
    </source>
</evidence>
<comment type="caution">
    <text evidence="2">The sequence shown here is derived from an EMBL/GenBank/DDBJ whole genome shotgun (WGS) entry which is preliminary data.</text>
</comment>
<name>A0A9P1G5R3_9DINO</name>
<protein>
    <submittedName>
        <fullName evidence="2">Uncharacterized protein</fullName>
    </submittedName>
</protein>
<evidence type="ECO:0000313" key="2">
    <source>
        <dbReference type="EMBL" id="CAI4001013.1"/>
    </source>
</evidence>
<dbReference type="Proteomes" id="UP001152797">
    <property type="component" value="Unassembled WGS sequence"/>
</dbReference>
<dbReference type="EMBL" id="CAMXCT020002874">
    <property type="protein sequence ID" value="CAL1154388.1"/>
    <property type="molecule type" value="Genomic_DNA"/>
</dbReference>
<feature type="region of interest" description="Disordered" evidence="1">
    <location>
        <begin position="599"/>
        <end position="621"/>
    </location>
</feature>
<reference evidence="3 4" key="2">
    <citation type="submission" date="2024-05" db="EMBL/GenBank/DDBJ databases">
        <authorList>
            <person name="Chen Y."/>
            <person name="Shah S."/>
            <person name="Dougan E. K."/>
            <person name="Thang M."/>
            <person name="Chan C."/>
        </authorList>
    </citation>
    <scope>NUCLEOTIDE SEQUENCE [LARGE SCALE GENOMIC DNA]</scope>
</reference>
<organism evidence="2">
    <name type="scientific">Cladocopium goreaui</name>
    <dbReference type="NCBI Taxonomy" id="2562237"/>
    <lineage>
        <taxon>Eukaryota</taxon>
        <taxon>Sar</taxon>
        <taxon>Alveolata</taxon>
        <taxon>Dinophyceae</taxon>
        <taxon>Suessiales</taxon>
        <taxon>Symbiodiniaceae</taxon>
        <taxon>Cladocopium</taxon>
    </lineage>
</organism>